<feature type="region of interest" description="Disordered" evidence="2">
    <location>
        <begin position="179"/>
        <end position="205"/>
    </location>
</feature>
<dbReference type="OrthoDB" id="9864383at2759"/>
<name>A0A2B4RUH5_STYPI</name>
<dbReference type="GO" id="GO:0048406">
    <property type="term" value="F:nerve growth factor binding"/>
    <property type="evidence" value="ECO:0007669"/>
    <property type="project" value="TreeGrafter"/>
</dbReference>
<evidence type="ECO:0000259" key="4">
    <source>
        <dbReference type="PROSITE" id="PS50050"/>
    </source>
</evidence>
<dbReference type="PANTHER" id="PTHR46605">
    <property type="entry name" value="TUMOR NECROSIS FACTOR RECEPTOR"/>
    <property type="match status" value="1"/>
</dbReference>
<evidence type="ECO:0000256" key="1">
    <source>
        <dbReference type="PROSITE-ProRule" id="PRU00206"/>
    </source>
</evidence>
<keyword evidence="3" id="KW-0472">Membrane</keyword>
<dbReference type="InterPro" id="IPR001368">
    <property type="entry name" value="TNFR/NGFR_Cys_rich_reg"/>
</dbReference>
<feature type="repeat" description="TNFR-Cys" evidence="1">
    <location>
        <begin position="460"/>
        <end position="499"/>
    </location>
</feature>
<feature type="disulfide bond" evidence="1">
    <location>
        <begin position="478"/>
        <end position="491"/>
    </location>
</feature>
<feature type="repeat" description="TNFR-Cys" evidence="1">
    <location>
        <begin position="83"/>
        <end position="123"/>
    </location>
</feature>
<reference evidence="6" key="1">
    <citation type="journal article" date="2017" name="bioRxiv">
        <title>Comparative analysis of the genomes of Stylophora pistillata and Acropora digitifera provides evidence for extensive differences between species of corals.</title>
        <authorList>
            <person name="Voolstra C.R."/>
            <person name="Li Y."/>
            <person name="Liew Y.J."/>
            <person name="Baumgarten S."/>
            <person name="Zoccola D."/>
            <person name="Flot J.-F."/>
            <person name="Tambutte S."/>
            <person name="Allemand D."/>
            <person name="Aranda M."/>
        </authorList>
    </citation>
    <scope>NUCLEOTIDE SEQUENCE [LARGE SCALE GENOMIC DNA]</scope>
</reference>
<evidence type="ECO:0000313" key="6">
    <source>
        <dbReference type="Proteomes" id="UP000225706"/>
    </source>
</evidence>
<dbReference type="GO" id="GO:0007266">
    <property type="term" value="P:Rho protein signal transduction"/>
    <property type="evidence" value="ECO:0007669"/>
    <property type="project" value="TreeGrafter"/>
</dbReference>
<gene>
    <name evidence="5" type="primary">TNFRSF19</name>
    <name evidence="5" type="ORF">AWC38_SpisGene15583</name>
</gene>
<proteinExistence type="predicted"/>
<feature type="region of interest" description="Disordered" evidence="2">
    <location>
        <begin position="579"/>
        <end position="649"/>
    </location>
</feature>
<feature type="compositionally biased region" description="Basic and acidic residues" evidence="2">
    <location>
        <begin position="196"/>
        <end position="205"/>
    </location>
</feature>
<dbReference type="PROSITE" id="PS00652">
    <property type="entry name" value="TNFR_NGFR_1"/>
    <property type="match status" value="2"/>
</dbReference>
<keyword evidence="3" id="KW-1133">Transmembrane helix</keyword>
<dbReference type="SMART" id="SM00208">
    <property type="entry name" value="TNFR"/>
    <property type="match status" value="4"/>
</dbReference>
<comment type="caution">
    <text evidence="1">Lacks conserved residue(s) required for the propagation of feature annotation.</text>
</comment>
<sequence>MYSVFDFKEVGDNKDNKDTETFLSLMPTPSQPRPCKLTQHWVEDEDWSQLCIDCRTCPPGQGLSTECGSSQMLPFNTMVTCVPCISGVSFSRYEDSSTCIPCTSCSQGQVVEQSCSPKMDVKCANKCSSKDRYYDVDMGDCLRCSTCCGNDADVVVDECKEKIGADSNTVCSFDSSVNRCDQTTPQPTPTNSSVSPKHDVPYTTQKSDHSTQAKDLCYLAAIVIPVVIVVVLFFCTCLCFKKKLAKMLSCCNHNIEEEDHHDLQDRSSSDRKSVDDSQVMLAESGKSNKSGKFHSGSKVLLLAEGTPENLDDSEPARKKDSKLLSSLLESASYQYLKKICERLDTAMAGVGDYRDVCSHYDIDHYEKAAVYERHKDGPSRALIDHLAATNDQLTVAQFVTVLQTHGRSCLGCRGDEITWRSDKPGQKSMCMPCIDCPDGMEPSIPCGGTAIYGTHLHCVPCTQGTYSDNYGKGPCRPCSLCSIGRTVKRNCSAATNTRCGSCKFGYYQKVVIINMVYHCLPCSVCCEDGKDQLEKQCKDQGLPRQRLCKLRAAPSCQLVWTAPKTTWSTPFLGANHTVKEGASQKGQAEEATMAPLRRTPEPFARTTATTTSATFSSQETLPTSQYQRTSASEGSHGNKSKGSYSDRSVDSNNQTVIVVYTMCGISTIFIVIIIIVFTRNKLARFFERMKCGPILRCRDSELGKQTERTPLDDIKQSINAVPLGVLISLKDLKSLSFDTYTKVWKRLDKQAEGMSKGDFRDVALRFLYLEEDVWELEKEFRSSGSGSPSRQLLEGLETRRPELTVLEFIKVLLEPNILRNDVVEILKDYLHR</sequence>
<keyword evidence="5" id="KW-0675">Receptor</keyword>
<feature type="transmembrane region" description="Helical" evidence="3">
    <location>
        <begin position="657"/>
        <end position="678"/>
    </location>
</feature>
<feature type="domain" description="TNFR-Cys" evidence="4">
    <location>
        <begin position="83"/>
        <end position="123"/>
    </location>
</feature>
<evidence type="ECO:0000256" key="2">
    <source>
        <dbReference type="SAM" id="MobiDB-lite"/>
    </source>
</evidence>
<dbReference type="PROSITE" id="PS50050">
    <property type="entry name" value="TNFR_NGFR_2"/>
    <property type="match status" value="2"/>
</dbReference>
<feature type="disulfide bond" evidence="1">
    <location>
        <begin position="481"/>
        <end position="499"/>
    </location>
</feature>
<dbReference type="Gene3D" id="1.10.533.10">
    <property type="entry name" value="Death Domain, Fas"/>
    <property type="match status" value="1"/>
</dbReference>
<dbReference type="Pfam" id="PF00020">
    <property type="entry name" value="TNFR_c6"/>
    <property type="match status" value="2"/>
</dbReference>
<accession>A0A2B4RUH5</accession>
<keyword evidence="1" id="KW-1015">Disulfide bond</keyword>
<dbReference type="Gene3D" id="2.10.50.10">
    <property type="entry name" value="Tumor Necrosis Factor Receptor, subunit A, domain 2"/>
    <property type="match status" value="3"/>
</dbReference>
<dbReference type="PANTHER" id="PTHR46605:SF2">
    <property type="entry name" value="TNFR-CYS DOMAIN-CONTAINING PROTEIN"/>
    <property type="match status" value="1"/>
</dbReference>
<evidence type="ECO:0000256" key="3">
    <source>
        <dbReference type="SAM" id="Phobius"/>
    </source>
</evidence>
<dbReference type="GO" id="GO:0015026">
    <property type="term" value="F:coreceptor activity"/>
    <property type="evidence" value="ECO:0007669"/>
    <property type="project" value="TreeGrafter"/>
</dbReference>
<dbReference type="GO" id="GO:0009986">
    <property type="term" value="C:cell surface"/>
    <property type="evidence" value="ECO:0007669"/>
    <property type="project" value="TreeGrafter"/>
</dbReference>
<feature type="disulfide bond" evidence="1">
    <location>
        <begin position="84"/>
        <end position="99"/>
    </location>
</feature>
<feature type="compositionally biased region" description="Polar residues" evidence="2">
    <location>
        <begin position="621"/>
        <end position="649"/>
    </location>
</feature>
<dbReference type="AlphaFoldDB" id="A0A2B4RUH5"/>
<dbReference type="GO" id="GO:0005886">
    <property type="term" value="C:plasma membrane"/>
    <property type="evidence" value="ECO:0007669"/>
    <property type="project" value="TreeGrafter"/>
</dbReference>
<comment type="caution">
    <text evidence="5">The sequence shown here is derived from an EMBL/GenBank/DDBJ whole genome shotgun (WGS) entry which is preliminary data.</text>
</comment>
<dbReference type="GO" id="GO:0005035">
    <property type="term" value="F:death receptor activity"/>
    <property type="evidence" value="ECO:0007669"/>
    <property type="project" value="TreeGrafter"/>
</dbReference>
<organism evidence="5 6">
    <name type="scientific">Stylophora pistillata</name>
    <name type="common">Smooth cauliflower coral</name>
    <dbReference type="NCBI Taxonomy" id="50429"/>
    <lineage>
        <taxon>Eukaryota</taxon>
        <taxon>Metazoa</taxon>
        <taxon>Cnidaria</taxon>
        <taxon>Anthozoa</taxon>
        <taxon>Hexacorallia</taxon>
        <taxon>Scleractinia</taxon>
        <taxon>Astrocoeniina</taxon>
        <taxon>Pocilloporidae</taxon>
        <taxon>Stylophora</taxon>
    </lineage>
</organism>
<dbReference type="EMBL" id="LSMT01000335">
    <property type="protein sequence ID" value="PFX19997.1"/>
    <property type="molecule type" value="Genomic_DNA"/>
</dbReference>
<feature type="disulfide bond" evidence="1">
    <location>
        <begin position="105"/>
        <end position="123"/>
    </location>
</feature>
<keyword evidence="3" id="KW-0812">Transmembrane</keyword>
<dbReference type="InterPro" id="IPR011029">
    <property type="entry name" value="DEATH-like_dom_sf"/>
</dbReference>
<dbReference type="Proteomes" id="UP000225706">
    <property type="component" value="Unassembled WGS sequence"/>
</dbReference>
<feature type="disulfide bond" evidence="1">
    <location>
        <begin position="102"/>
        <end position="115"/>
    </location>
</feature>
<evidence type="ECO:0000313" key="5">
    <source>
        <dbReference type="EMBL" id="PFX19997.1"/>
    </source>
</evidence>
<feature type="transmembrane region" description="Helical" evidence="3">
    <location>
        <begin position="216"/>
        <end position="234"/>
    </location>
</feature>
<keyword evidence="6" id="KW-1185">Reference proteome</keyword>
<feature type="domain" description="TNFR-Cys" evidence="4">
    <location>
        <begin position="460"/>
        <end position="499"/>
    </location>
</feature>
<dbReference type="InterPro" id="IPR052302">
    <property type="entry name" value="Neurotrophin_rcpt-DD"/>
</dbReference>
<feature type="compositionally biased region" description="Low complexity" evidence="2">
    <location>
        <begin position="601"/>
        <end position="620"/>
    </location>
</feature>
<protein>
    <submittedName>
        <fullName evidence="5">Tumor necrosis factor receptor superfamily member 19</fullName>
    </submittedName>
</protein>